<dbReference type="PANTHER" id="PTHR43265">
    <property type="entry name" value="ESTERASE ESTD"/>
    <property type="match status" value="1"/>
</dbReference>
<keyword evidence="2" id="KW-0732">Signal</keyword>
<evidence type="ECO:0000256" key="2">
    <source>
        <dbReference type="SAM" id="SignalP"/>
    </source>
</evidence>
<dbReference type="EMBL" id="CP014859">
    <property type="protein sequence ID" value="AOS61355.1"/>
    <property type="molecule type" value="Genomic_DNA"/>
</dbReference>
<dbReference type="Proteomes" id="UP000095210">
    <property type="component" value="Chromosome"/>
</dbReference>
<dbReference type="InterPro" id="IPR053145">
    <property type="entry name" value="AB_hydrolase_Est10"/>
</dbReference>
<accession>A0AAC9HM14</accession>
<dbReference type="InterPro" id="IPR029058">
    <property type="entry name" value="AB_hydrolase_fold"/>
</dbReference>
<dbReference type="GO" id="GO:0052689">
    <property type="term" value="F:carboxylic ester hydrolase activity"/>
    <property type="evidence" value="ECO:0007669"/>
    <property type="project" value="TreeGrafter"/>
</dbReference>
<organism evidence="3 4">
    <name type="scientific">Actinoalloteichus hymeniacidonis</name>
    <dbReference type="NCBI Taxonomy" id="340345"/>
    <lineage>
        <taxon>Bacteria</taxon>
        <taxon>Bacillati</taxon>
        <taxon>Actinomycetota</taxon>
        <taxon>Actinomycetes</taxon>
        <taxon>Pseudonocardiales</taxon>
        <taxon>Pseudonocardiaceae</taxon>
        <taxon>Actinoalloteichus</taxon>
    </lineage>
</organism>
<gene>
    <name evidence="3" type="ORF">TL08_02585</name>
</gene>
<evidence type="ECO:0000313" key="4">
    <source>
        <dbReference type="Proteomes" id="UP000095210"/>
    </source>
</evidence>
<reference evidence="4" key="1">
    <citation type="submission" date="2016-03" db="EMBL/GenBank/DDBJ databases">
        <title>Complete genome sequence of the type strain Actinoalloteichus hymeniacidonis DSM 45092.</title>
        <authorList>
            <person name="Schaffert L."/>
            <person name="Albersmeier A."/>
            <person name="Winkler A."/>
            <person name="Kalinowski J."/>
            <person name="Zotchev S."/>
            <person name="Ruckert C."/>
        </authorList>
    </citation>
    <scope>NUCLEOTIDE SEQUENCE [LARGE SCALE GENOMIC DNA]</scope>
    <source>
        <strain evidence="4">HPA177(T) (DSM 45092(T))</strain>
    </source>
</reference>
<proteinExistence type="predicted"/>
<dbReference type="PANTHER" id="PTHR43265:SF1">
    <property type="entry name" value="ESTERASE ESTD"/>
    <property type="match status" value="1"/>
</dbReference>
<dbReference type="Gene3D" id="3.40.50.1820">
    <property type="entry name" value="alpha/beta hydrolase"/>
    <property type="match status" value="1"/>
</dbReference>
<dbReference type="SUPFAM" id="SSF53474">
    <property type="entry name" value="alpha/beta-Hydrolases"/>
    <property type="match status" value="1"/>
</dbReference>
<protein>
    <submittedName>
        <fullName evidence="3">Alpha/beta hydrolase family protein</fullName>
    </submittedName>
</protein>
<name>A0AAC9HM14_9PSEU</name>
<dbReference type="RefSeq" id="WP_216637778.1">
    <property type="nucleotide sequence ID" value="NZ_CP014859.1"/>
</dbReference>
<feature type="signal peptide" evidence="2">
    <location>
        <begin position="1"/>
        <end position="45"/>
    </location>
</feature>
<feature type="chain" id="PRO_5042283771" evidence="2">
    <location>
        <begin position="46"/>
        <end position="385"/>
    </location>
</feature>
<keyword evidence="3" id="KW-0378">Hydrolase</keyword>
<sequence length="385" mass="40596">MRTHRPGSAHRDPQDNPKASNRGTRAIGVLMAAMLVLTSTATASAASDSPAAAGGHGTDKDVTFTAADGTELHGSLRLPAHQTRSMPAALLIAGSGPTDRDGNSATMPGDIGTLRFLADTLAANGIATLRYDKLGSGETGMGPYADDPSRVDFDVFVQHAATGLNFLADQPGIDRDRLMVTGHSEGGLIGSVLATDETGEVPPIAALGLLTPASLRYLTIIENQLTAQLNAQVEAGLLPRELADSLLASAAEITVSLREHGRLPDSVPPELAALFNPGVEKFLHTVDQHDPKELAARLPEHTSVFLACATADIQVSCTDVEHVRDGLAQRPAGHATDSTLFEVNHVLKEVGDAGSDGSEYGEPLPFSRQLKAELSWFLLTQLWFR</sequence>
<evidence type="ECO:0000256" key="1">
    <source>
        <dbReference type="SAM" id="MobiDB-lite"/>
    </source>
</evidence>
<keyword evidence="4" id="KW-1185">Reference proteome</keyword>
<dbReference type="AlphaFoldDB" id="A0AAC9HM14"/>
<dbReference type="KEGG" id="ahm:TL08_02585"/>
<evidence type="ECO:0000313" key="3">
    <source>
        <dbReference type="EMBL" id="AOS61355.1"/>
    </source>
</evidence>
<feature type="region of interest" description="Disordered" evidence="1">
    <location>
        <begin position="1"/>
        <end position="22"/>
    </location>
</feature>